<proteinExistence type="predicted"/>
<dbReference type="EMBL" id="BOMQ01000092">
    <property type="protein sequence ID" value="GIE53945.1"/>
    <property type="molecule type" value="Genomic_DNA"/>
</dbReference>
<gene>
    <name evidence="2" type="ORF">Ani05nite_74790</name>
</gene>
<reference evidence="2" key="1">
    <citation type="submission" date="2021-01" db="EMBL/GenBank/DDBJ databases">
        <title>Whole genome shotgun sequence of Actinoplanes nipponensis NBRC 14063.</title>
        <authorList>
            <person name="Komaki H."/>
            <person name="Tamura T."/>
        </authorList>
    </citation>
    <scope>NUCLEOTIDE SEQUENCE</scope>
    <source>
        <strain evidence="2">NBRC 14063</strain>
    </source>
</reference>
<feature type="compositionally biased region" description="Gly residues" evidence="1">
    <location>
        <begin position="26"/>
        <end position="44"/>
    </location>
</feature>
<keyword evidence="3" id="KW-1185">Reference proteome</keyword>
<accession>A0A919MY04</accession>
<evidence type="ECO:0000313" key="3">
    <source>
        <dbReference type="Proteomes" id="UP000647172"/>
    </source>
</evidence>
<evidence type="ECO:0000256" key="1">
    <source>
        <dbReference type="SAM" id="MobiDB-lite"/>
    </source>
</evidence>
<sequence>MGLGRAGRGQQAEHEGEQQDERSKGLTGGGPGSSTAGSGLGGRYGSSSVRRRWEGKWERSQEYGIDGCQFQ</sequence>
<dbReference type="AlphaFoldDB" id="A0A919MY04"/>
<organism evidence="2 3">
    <name type="scientific">Actinoplanes nipponensis</name>
    <dbReference type="NCBI Taxonomy" id="135950"/>
    <lineage>
        <taxon>Bacteria</taxon>
        <taxon>Bacillati</taxon>
        <taxon>Actinomycetota</taxon>
        <taxon>Actinomycetes</taxon>
        <taxon>Micromonosporales</taxon>
        <taxon>Micromonosporaceae</taxon>
        <taxon>Actinoplanes</taxon>
    </lineage>
</organism>
<protein>
    <submittedName>
        <fullName evidence="2">Uncharacterized protein</fullName>
    </submittedName>
</protein>
<dbReference type="Proteomes" id="UP000647172">
    <property type="component" value="Unassembled WGS sequence"/>
</dbReference>
<comment type="caution">
    <text evidence="2">The sequence shown here is derived from an EMBL/GenBank/DDBJ whole genome shotgun (WGS) entry which is preliminary data.</text>
</comment>
<feature type="compositionally biased region" description="Basic and acidic residues" evidence="1">
    <location>
        <begin position="51"/>
        <end position="61"/>
    </location>
</feature>
<evidence type="ECO:0000313" key="2">
    <source>
        <dbReference type="EMBL" id="GIE53945.1"/>
    </source>
</evidence>
<feature type="compositionally biased region" description="Basic and acidic residues" evidence="1">
    <location>
        <begin position="11"/>
        <end position="24"/>
    </location>
</feature>
<feature type="region of interest" description="Disordered" evidence="1">
    <location>
        <begin position="1"/>
        <end position="71"/>
    </location>
</feature>
<name>A0A919MY04_9ACTN</name>